<dbReference type="KEGG" id="dpd:Deipe_0823"/>
<organism evidence="2 3">
    <name type="scientific">Deinococcus peraridilitoris (strain DSM 19664 / LMG 22246 / CIP 109416 / KR-200)</name>
    <dbReference type="NCBI Taxonomy" id="937777"/>
    <lineage>
        <taxon>Bacteria</taxon>
        <taxon>Thermotogati</taxon>
        <taxon>Deinococcota</taxon>
        <taxon>Deinococci</taxon>
        <taxon>Deinococcales</taxon>
        <taxon>Deinococcaceae</taxon>
        <taxon>Deinococcus</taxon>
    </lineage>
</organism>
<dbReference type="OrthoDB" id="11380at2"/>
<feature type="domain" description="Metallo-beta-lactamase" evidence="1">
    <location>
        <begin position="19"/>
        <end position="210"/>
    </location>
</feature>
<dbReference type="Pfam" id="PF00753">
    <property type="entry name" value="Lactamase_B"/>
    <property type="match status" value="1"/>
</dbReference>
<dbReference type="InterPro" id="IPR036866">
    <property type="entry name" value="RibonucZ/Hydroxyglut_hydro"/>
</dbReference>
<proteinExistence type="predicted"/>
<dbReference type="eggNOG" id="COG0491">
    <property type="taxonomic scope" value="Bacteria"/>
</dbReference>
<dbReference type="InterPro" id="IPR001279">
    <property type="entry name" value="Metallo-B-lactamas"/>
</dbReference>
<evidence type="ECO:0000313" key="3">
    <source>
        <dbReference type="Proteomes" id="UP000010467"/>
    </source>
</evidence>
<sequence length="301" mass="32244">MARGELAELAPGVLYFPGPINQLVLEDGRGGALIIDSGLDDDRAKKLLRALTARGLQPVALLNTHSHADHYGGNALLRARVPGLEVFAPPLEEAIIRHPLLEGLYLFGARPPASLQGKFLMGQASEVHGVLQPGRATVGGVALELIEVGGHACTMFAVRCGDVLFASDALFGPDTLEKHPLTFCVDSTRQKQSARTLQEQQGIRVVLPGHGEPTTDLNALVSANLTSFERTTEAVWQALAPEGSIDDLLARVCDALKVTMTIPAAVVLNRSVVSAHLVELLEGGRAQQTVEGNRWMWRRAP</sequence>
<dbReference type="PATRIC" id="fig|937777.3.peg.829"/>
<dbReference type="STRING" id="937777.Deipe_0823"/>
<dbReference type="PANTHER" id="PTHR42951:SF14">
    <property type="entry name" value="METALLO-BETA-LACTAMASE SUPERFAMILY PROTEIN"/>
    <property type="match status" value="1"/>
</dbReference>
<dbReference type="InterPro" id="IPR050855">
    <property type="entry name" value="NDM-1-like"/>
</dbReference>
<dbReference type="SUPFAM" id="SSF56281">
    <property type="entry name" value="Metallo-hydrolase/oxidoreductase"/>
    <property type="match status" value="1"/>
</dbReference>
<dbReference type="CDD" id="cd07743">
    <property type="entry name" value="metallo-hydrolase-like_MBL-fold"/>
    <property type="match status" value="1"/>
</dbReference>
<dbReference type="Proteomes" id="UP000010467">
    <property type="component" value="Chromosome"/>
</dbReference>
<dbReference type="AlphaFoldDB" id="K9ZXK4"/>
<reference evidence="3" key="1">
    <citation type="submission" date="2012-03" db="EMBL/GenBank/DDBJ databases">
        <title>Complete sequence of chromosome of Deinococcus peraridilitoris DSM 19664.</title>
        <authorList>
            <person name="Lucas S."/>
            <person name="Copeland A."/>
            <person name="Lapidus A."/>
            <person name="Glavina del Rio T."/>
            <person name="Dalin E."/>
            <person name="Tice H."/>
            <person name="Bruce D."/>
            <person name="Goodwin L."/>
            <person name="Pitluck S."/>
            <person name="Peters L."/>
            <person name="Mikhailova N."/>
            <person name="Lu M."/>
            <person name="Kyrpides N."/>
            <person name="Mavromatis K."/>
            <person name="Ivanova N."/>
            <person name="Brettin T."/>
            <person name="Detter J.C."/>
            <person name="Han C."/>
            <person name="Larimer F."/>
            <person name="Land M."/>
            <person name="Hauser L."/>
            <person name="Markowitz V."/>
            <person name="Cheng J.-F."/>
            <person name="Hugenholtz P."/>
            <person name="Woyke T."/>
            <person name="Wu D."/>
            <person name="Pukall R."/>
            <person name="Steenblock K."/>
            <person name="Brambilla E."/>
            <person name="Klenk H.-P."/>
            <person name="Eisen J.A."/>
        </authorList>
    </citation>
    <scope>NUCLEOTIDE SEQUENCE [LARGE SCALE GENOMIC DNA]</scope>
    <source>
        <strain evidence="3">DSM 19664 / LMG 22246 / CIP 109416 / KR-200</strain>
    </source>
</reference>
<dbReference type="HOGENOM" id="CLU_061754_1_0_0"/>
<evidence type="ECO:0000259" key="1">
    <source>
        <dbReference type="SMART" id="SM00849"/>
    </source>
</evidence>
<keyword evidence="3" id="KW-1185">Reference proteome</keyword>
<gene>
    <name evidence="2" type="ordered locus">Deipe_0823</name>
</gene>
<dbReference type="RefSeq" id="WP_015234708.1">
    <property type="nucleotide sequence ID" value="NC_019793.1"/>
</dbReference>
<dbReference type="Gene3D" id="3.60.15.10">
    <property type="entry name" value="Ribonuclease Z/Hydroxyacylglutathione hydrolase-like"/>
    <property type="match status" value="1"/>
</dbReference>
<dbReference type="EMBL" id="CP003382">
    <property type="protein sequence ID" value="AFZ66398.1"/>
    <property type="molecule type" value="Genomic_DNA"/>
</dbReference>
<accession>K9ZXK4</accession>
<protein>
    <submittedName>
        <fullName evidence="2">Zn-dependent hydrolase, glyoxylase</fullName>
    </submittedName>
</protein>
<keyword evidence="2" id="KW-0378">Hydrolase</keyword>
<dbReference type="GO" id="GO:0016787">
    <property type="term" value="F:hydrolase activity"/>
    <property type="evidence" value="ECO:0007669"/>
    <property type="project" value="UniProtKB-KW"/>
</dbReference>
<evidence type="ECO:0000313" key="2">
    <source>
        <dbReference type="EMBL" id="AFZ66398.1"/>
    </source>
</evidence>
<dbReference type="SMART" id="SM00849">
    <property type="entry name" value="Lactamase_B"/>
    <property type="match status" value="1"/>
</dbReference>
<name>K9ZXK4_DEIPD</name>
<dbReference type="PANTHER" id="PTHR42951">
    <property type="entry name" value="METALLO-BETA-LACTAMASE DOMAIN-CONTAINING"/>
    <property type="match status" value="1"/>
</dbReference>